<dbReference type="RefSeq" id="WP_085766269.1">
    <property type="nucleotide sequence ID" value="NZ_CP019344.1"/>
</dbReference>
<dbReference type="AlphaFoldDB" id="A0A1W6MIS6"/>
<sequence>MSKINPTIKLKKHWPSNFLPDETREFKEITENFPAMLATLTDKSRVISIYENFGKAGVGKVTSRNSLKSLIPQLEQDEDFKGIYLFWLDDEPFYTGISRGVIKRIHQHTKGSNHFSSSLSYTMGKEFHNEIEGIEHTGTRKELDFDRFSGPFKKILREECQVSMLPIKGSTELYLFEVYVAVQLKLSYYNRFKTH</sequence>
<gene>
    <name evidence="1" type="ORF">BST97_05410</name>
</gene>
<dbReference type="OrthoDB" id="6926156at2"/>
<keyword evidence="2" id="KW-1185">Reference proteome</keyword>
<dbReference type="Proteomes" id="UP000193431">
    <property type="component" value="Chromosome"/>
</dbReference>
<organism evidence="1 2">
    <name type="scientific">Nonlabens spongiae</name>
    <dbReference type="NCBI Taxonomy" id="331648"/>
    <lineage>
        <taxon>Bacteria</taxon>
        <taxon>Pseudomonadati</taxon>
        <taxon>Bacteroidota</taxon>
        <taxon>Flavobacteriia</taxon>
        <taxon>Flavobacteriales</taxon>
        <taxon>Flavobacteriaceae</taxon>
        <taxon>Nonlabens</taxon>
    </lineage>
</organism>
<dbReference type="STRING" id="331648.BST97_05410"/>
<dbReference type="EMBL" id="CP019344">
    <property type="protein sequence ID" value="ARN77467.1"/>
    <property type="molecule type" value="Genomic_DNA"/>
</dbReference>
<evidence type="ECO:0000313" key="2">
    <source>
        <dbReference type="Proteomes" id="UP000193431"/>
    </source>
</evidence>
<name>A0A1W6MIS6_9FLAO</name>
<evidence type="ECO:0008006" key="3">
    <source>
        <dbReference type="Google" id="ProtNLM"/>
    </source>
</evidence>
<proteinExistence type="predicted"/>
<accession>A0A1W6MIS6</accession>
<evidence type="ECO:0000313" key="1">
    <source>
        <dbReference type="EMBL" id="ARN77467.1"/>
    </source>
</evidence>
<protein>
    <recommendedName>
        <fullName evidence="3">GIY-YIG domain-containing protein</fullName>
    </recommendedName>
</protein>
<reference evidence="1 2" key="1">
    <citation type="submission" date="2016-11" db="EMBL/GenBank/DDBJ databases">
        <title>Trade-off between light-utilization and light-protection in marine flavobacteria.</title>
        <authorList>
            <person name="Kumagai Y."/>
        </authorList>
    </citation>
    <scope>NUCLEOTIDE SEQUENCE [LARGE SCALE GENOMIC DNA]</scope>
    <source>
        <strain evidence="1 2">JCM 13191</strain>
    </source>
</reference>